<protein>
    <recommendedName>
        <fullName evidence="12">Outer membrane receptor protein involved in Fe transport</fullName>
    </recommendedName>
</protein>
<keyword evidence="3 8" id="KW-1134">Transmembrane beta strand</keyword>
<keyword evidence="5" id="KW-0732">Signal</keyword>
<organism evidence="10 11">
    <name type="scientific">Roseateles oligotrophus</name>
    <dbReference type="NCBI Taxonomy" id="1769250"/>
    <lineage>
        <taxon>Bacteria</taxon>
        <taxon>Pseudomonadati</taxon>
        <taxon>Pseudomonadota</taxon>
        <taxon>Betaproteobacteria</taxon>
        <taxon>Burkholderiales</taxon>
        <taxon>Sphaerotilaceae</taxon>
        <taxon>Roseateles</taxon>
    </lineage>
</organism>
<gene>
    <name evidence="10" type="ORF">HNP55_001788</name>
</gene>
<dbReference type="SUPFAM" id="SSF56935">
    <property type="entry name" value="Porins"/>
    <property type="match status" value="1"/>
</dbReference>
<evidence type="ECO:0000256" key="4">
    <source>
        <dbReference type="ARBA" id="ARBA00022692"/>
    </source>
</evidence>
<keyword evidence="6 8" id="KW-0472">Membrane</keyword>
<evidence type="ECO:0000256" key="8">
    <source>
        <dbReference type="PROSITE-ProRule" id="PRU01360"/>
    </source>
</evidence>
<evidence type="ECO:0000256" key="2">
    <source>
        <dbReference type="ARBA" id="ARBA00022448"/>
    </source>
</evidence>
<dbReference type="PANTHER" id="PTHR30069">
    <property type="entry name" value="TONB-DEPENDENT OUTER MEMBRANE RECEPTOR"/>
    <property type="match status" value="1"/>
</dbReference>
<feature type="region of interest" description="Disordered" evidence="9">
    <location>
        <begin position="38"/>
        <end position="63"/>
    </location>
</feature>
<dbReference type="AlphaFoldDB" id="A0A840LAW8"/>
<keyword evidence="7 8" id="KW-0998">Cell outer membrane</keyword>
<dbReference type="RefSeq" id="WP_184298367.1">
    <property type="nucleotide sequence ID" value="NZ_JACHLP010000003.1"/>
</dbReference>
<dbReference type="PANTHER" id="PTHR30069:SF29">
    <property type="entry name" value="HEMOGLOBIN AND HEMOGLOBIN-HAPTOGLOBIN-BINDING PROTEIN 1-RELATED"/>
    <property type="match status" value="1"/>
</dbReference>
<comment type="caution">
    <text evidence="10">The sequence shown here is derived from an EMBL/GenBank/DDBJ whole genome shotgun (WGS) entry which is preliminary data.</text>
</comment>
<sequence>MNIKAQAERPRPLHTLKPLLLGLLAAYQLGAAGLARAEDLKPEEAPPKPAAEQKPEKLAPVSVTGSRVQAGRLQISGEELSKVAGAGGDPVRALQSLPGVVATSDGNAAPAIRGSRPGDNSYYIDFLPVGYVFHLGGFVSTVHSDLVQQFDLYTGAFGPEYDDVHGGIVDVQLRKPRSDKFGGAINTSLTGAELLLEGPVNDKQSFYFAAKRSYFDLFIRGKKTDEDSGLIYAAPKYHDYQGRYLWKLNPDNELSFYALGAADQISYSVPADTRLGQQQPALVGDSSARYGSNTQALVWDSRISPQISNKLALGHWSSSNRSKAGLAADVDIKTENLFLREQLRLRVAEDHELTLGTILFSQKYKLGLDMLDARCTEFDPSCDISGGQRVKLQENLSVNYANLYAKDRWQISSDLAATVGLHLTRDGYLKQNYVEPRLGLEWRALKNTTLTLALGKHNEFPDGAQVLPGIGNPKLEHVRARAAVLGVNQRLDEGWSVKAEAYVKKLTGFGISDPTLNYINGGSGDASGLELFVKKDAINNSKFSGWASVSLSRAQRKNDLSGQQFRFEYDQPVVVNLVGSYKHSERWQFGAKWSYHSGNRYTPVLGSRTDANGRILPVYGDINSERLPDYHRLDLRADWTVSPRLSYFFELINAYGHENVEGYQYSADYKTRKKEVGFGAMPNVGLSYKF</sequence>
<evidence type="ECO:0000313" key="10">
    <source>
        <dbReference type="EMBL" id="MBB4843269.1"/>
    </source>
</evidence>
<dbReference type="Proteomes" id="UP000562027">
    <property type="component" value="Unassembled WGS sequence"/>
</dbReference>
<comment type="subcellular location">
    <subcellularLocation>
        <location evidence="1 8">Cell outer membrane</location>
        <topology evidence="1 8">Multi-pass membrane protein</topology>
    </subcellularLocation>
</comment>
<accession>A0A840LAW8</accession>
<keyword evidence="4 8" id="KW-0812">Transmembrane</keyword>
<dbReference type="EMBL" id="JACHLP010000003">
    <property type="protein sequence ID" value="MBB4843269.1"/>
    <property type="molecule type" value="Genomic_DNA"/>
</dbReference>
<evidence type="ECO:0000256" key="7">
    <source>
        <dbReference type="ARBA" id="ARBA00023237"/>
    </source>
</evidence>
<evidence type="ECO:0000256" key="6">
    <source>
        <dbReference type="ARBA" id="ARBA00023136"/>
    </source>
</evidence>
<evidence type="ECO:0008006" key="12">
    <source>
        <dbReference type="Google" id="ProtNLM"/>
    </source>
</evidence>
<evidence type="ECO:0000256" key="5">
    <source>
        <dbReference type="ARBA" id="ARBA00022729"/>
    </source>
</evidence>
<evidence type="ECO:0000256" key="9">
    <source>
        <dbReference type="SAM" id="MobiDB-lite"/>
    </source>
</evidence>
<dbReference type="InterPro" id="IPR039426">
    <property type="entry name" value="TonB-dep_rcpt-like"/>
</dbReference>
<proteinExistence type="inferred from homology"/>
<keyword evidence="2 8" id="KW-0813">Transport</keyword>
<feature type="compositionally biased region" description="Basic and acidic residues" evidence="9">
    <location>
        <begin position="38"/>
        <end position="57"/>
    </location>
</feature>
<evidence type="ECO:0000313" key="11">
    <source>
        <dbReference type="Proteomes" id="UP000562027"/>
    </source>
</evidence>
<keyword evidence="11" id="KW-1185">Reference proteome</keyword>
<dbReference type="GO" id="GO:0044718">
    <property type="term" value="P:siderophore transmembrane transport"/>
    <property type="evidence" value="ECO:0007669"/>
    <property type="project" value="TreeGrafter"/>
</dbReference>
<evidence type="ECO:0000256" key="3">
    <source>
        <dbReference type="ARBA" id="ARBA00022452"/>
    </source>
</evidence>
<dbReference type="Gene3D" id="2.40.170.20">
    <property type="entry name" value="TonB-dependent receptor, beta-barrel domain"/>
    <property type="match status" value="1"/>
</dbReference>
<evidence type="ECO:0000256" key="1">
    <source>
        <dbReference type="ARBA" id="ARBA00004571"/>
    </source>
</evidence>
<dbReference type="InterPro" id="IPR036942">
    <property type="entry name" value="Beta-barrel_TonB_sf"/>
</dbReference>
<dbReference type="GO" id="GO:0009279">
    <property type="term" value="C:cell outer membrane"/>
    <property type="evidence" value="ECO:0007669"/>
    <property type="project" value="UniProtKB-SubCell"/>
</dbReference>
<reference evidence="10 11" key="1">
    <citation type="submission" date="2020-08" db="EMBL/GenBank/DDBJ databases">
        <title>Functional genomics of gut bacteria from endangered species of beetles.</title>
        <authorList>
            <person name="Carlos-Shanley C."/>
        </authorList>
    </citation>
    <scope>NUCLEOTIDE SEQUENCE [LARGE SCALE GENOMIC DNA]</scope>
    <source>
        <strain evidence="10 11">S00239</strain>
    </source>
</reference>
<comment type="similarity">
    <text evidence="8">Belongs to the TonB-dependent receptor family.</text>
</comment>
<name>A0A840LAW8_9BURK</name>
<dbReference type="PROSITE" id="PS52016">
    <property type="entry name" value="TONB_DEPENDENT_REC_3"/>
    <property type="match status" value="1"/>
</dbReference>
<dbReference type="GO" id="GO:0015344">
    <property type="term" value="F:siderophore uptake transmembrane transporter activity"/>
    <property type="evidence" value="ECO:0007669"/>
    <property type="project" value="TreeGrafter"/>
</dbReference>